<keyword evidence="9" id="KW-1185">Reference proteome</keyword>
<comment type="subcellular location">
    <subcellularLocation>
        <location evidence="2">Endoplasmic reticulum</location>
    </subcellularLocation>
    <subcellularLocation>
        <location evidence="3">Membrane</location>
    </subcellularLocation>
    <subcellularLocation>
        <location evidence="1">Mitochondrion</location>
    </subcellularLocation>
</comment>
<feature type="transmembrane region" description="Helical" evidence="7">
    <location>
        <begin position="407"/>
        <end position="427"/>
    </location>
</feature>
<name>A0AAF0IF94_9EURO</name>
<evidence type="ECO:0008006" key="10">
    <source>
        <dbReference type="Google" id="ProtNLM"/>
    </source>
</evidence>
<dbReference type="InterPro" id="IPR052374">
    <property type="entry name" value="SERAC1"/>
</dbReference>
<keyword evidence="4" id="KW-0256">Endoplasmic reticulum</keyword>
<keyword evidence="7" id="KW-0812">Transmembrane</keyword>
<dbReference type="EMBL" id="CP120627">
    <property type="protein sequence ID" value="WEW55765.1"/>
    <property type="molecule type" value="Genomic_DNA"/>
</dbReference>
<dbReference type="GO" id="GO:0005739">
    <property type="term" value="C:mitochondrion"/>
    <property type="evidence" value="ECO:0007669"/>
    <property type="project" value="UniProtKB-SubCell"/>
</dbReference>
<dbReference type="GO" id="GO:0005783">
    <property type="term" value="C:endoplasmic reticulum"/>
    <property type="evidence" value="ECO:0007669"/>
    <property type="project" value="UniProtKB-SubCell"/>
</dbReference>
<keyword evidence="7" id="KW-1133">Transmembrane helix</keyword>
<keyword evidence="5" id="KW-0496">Mitochondrion</keyword>
<protein>
    <recommendedName>
        <fullName evidence="10">DUF676 domain-containing protein</fullName>
    </recommendedName>
</protein>
<evidence type="ECO:0000313" key="8">
    <source>
        <dbReference type="EMBL" id="WEW55765.1"/>
    </source>
</evidence>
<dbReference type="InterPro" id="IPR029058">
    <property type="entry name" value="AB_hydrolase_fold"/>
</dbReference>
<evidence type="ECO:0000256" key="4">
    <source>
        <dbReference type="ARBA" id="ARBA00022824"/>
    </source>
</evidence>
<dbReference type="GO" id="GO:0016020">
    <property type="term" value="C:membrane"/>
    <property type="evidence" value="ECO:0007669"/>
    <property type="project" value="UniProtKB-SubCell"/>
</dbReference>
<organism evidence="8 9">
    <name type="scientific">Emydomyces testavorans</name>
    <dbReference type="NCBI Taxonomy" id="2070801"/>
    <lineage>
        <taxon>Eukaryota</taxon>
        <taxon>Fungi</taxon>
        <taxon>Dikarya</taxon>
        <taxon>Ascomycota</taxon>
        <taxon>Pezizomycotina</taxon>
        <taxon>Eurotiomycetes</taxon>
        <taxon>Eurotiomycetidae</taxon>
        <taxon>Onygenales</taxon>
        <taxon>Nannizziopsiaceae</taxon>
        <taxon>Emydomyces</taxon>
    </lineage>
</organism>
<dbReference type="AlphaFoldDB" id="A0AAF0IF94"/>
<dbReference type="Proteomes" id="UP001219355">
    <property type="component" value="Chromosome 1"/>
</dbReference>
<dbReference type="PANTHER" id="PTHR48182:SF2">
    <property type="entry name" value="PROTEIN SERAC1"/>
    <property type="match status" value="1"/>
</dbReference>
<keyword evidence="6 7" id="KW-0472">Membrane</keyword>
<evidence type="ECO:0000256" key="6">
    <source>
        <dbReference type="ARBA" id="ARBA00023136"/>
    </source>
</evidence>
<sequence>MPMKFRRFKPTMGIHECYSPPDGNATVDIVAVHGLNGDAVKTWTSEKRKICWLSHPEFLPKHLKTARILSYGYNAHVSSLWGIQPTSDRIKGHAIKLVAQLYADRSVRLLICKKRAGLGNATRRPIIFICHSLGGIVVKRALAHSERQIYPQVLYLRSIFTHTHAVLFFGTPHSGSNKARLLLNLQNSIRLSISERIIQVESALVNSLIEGSEVLQETSVEFKPLIPEFSIYFFWEMKKTYFGYKRDYIVEKSSAAPTIEGTISMGIASDHRGMVRFENSESGDFKKIVKILKECVATASQRVFLHENSSETSLSSSEGYGPIQQTIETVAGTPKPSIPWTWEMERSGSRDNDLSYRTLKASIDLSVSSKPAENNILRKDRSGLSYRTWMEVADPPLQRRSAACRGWLSAVIVLMLLGINVFIVHRVTVYTHIQMTLISE</sequence>
<gene>
    <name evidence="8" type="ORF">PRK78_001198</name>
</gene>
<accession>A0AAF0IF94</accession>
<proteinExistence type="predicted"/>
<evidence type="ECO:0000256" key="1">
    <source>
        <dbReference type="ARBA" id="ARBA00004173"/>
    </source>
</evidence>
<evidence type="ECO:0000313" key="9">
    <source>
        <dbReference type="Proteomes" id="UP001219355"/>
    </source>
</evidence>
<reference evidence="8" key="1">
    <citation type="submission" date="2023-03" db="EMBL/GenBank/DDBJ databases">
        <title>Emydomyces testavorans Genome Sequence.</title>
        <authorList>
            <person name="Hoyer L."/>
        </authorList>
    </citation>
    <scope>NUCLEOTIDE SEQUENCE</scope>
    <source>
        <strain evidence="8">16-2883</strain>
    </source>
</reference>
<dbReference type="PANTHER" id="PTHR48182">
    <property type="entry name" value="PROTEIN SERAC1"/>
    <property type="match status" value="1"/>
</dbReference>
<evidence type="ECO:0000256" key="3">
    <source>
        <dbReference type="ARBA" id="ARBA00004370"/>
    </source>
</evidence>
<evidence type="ECO:0000256" key="5">
    <source>
        <dbReference type="ARBA" id="ARBA00023128"/>
    </source>
</evidence>
<evidence type="ECO:0000256" key="2">
    <source>
        <dbReference type="ARBA" id="ARBA00004240"/>
    </source>
</evidence>
<evidence type="ECO:0000256" key="7">
    <source>
        <dbReference type="SAM" id="Phobius"/>
    </source>
</evidence>
<dbReference type="SUPFAM" id="SSF53474">
    <property type="entry name" value="alpha/beta-Hydrolases"/>
    <property type="match status" value="1"/>
</dbReference>
<dbReference type="Gene3D" id="3.40.50.1820">
    <property type="entry name" value="alpha/beta hydrolase"/>
    <property type="match status" value="1"/>
</dbReference>